<organism evidence="1 2">
    <name type="scientific">Podospora didyma</name>
    <dbReference type="NCBI Taxonomy" id="330526"/>
    <lineage>
        <taxon>Eukaryota</taxon>
        <taxon>Fungi</taxon>
        <taxon>Dikarya</taxon>
        <taxon>Ascomycota</taxon>
        <taxon>Pezizomycotina</taxon>
        <taxon>Sordariomycetes</taxon>
        <taxon>Sordariomycetidae</taxon>
        <taxon>Sordariales</taxon>
        <taxon>Podosporaceae</taxon>
        <taxon>Podospora</taxon>
    </lineage>
</organism>
<gene>
    <name evidence="1" type="ORF">B0H63DRAFT_253142</name>
</gene>
<dbReference type="PANTHER" id="PTHR33112:SF10">
    <property type="entry name" value="TOL"/>
    <property type="match status" value="1"/>
</dbReference>
<reference evidence="1" key="1">
    <citation type="journal article" date="2023" name="Mol. Phylogenet. Evol.">
        <title>Genome-scale phylogeny and comparative genomics of the fungal order Sordariales.</title>
        <authorList>
            <person name="Hensen N."/>
            <person name="Bonometti L."/>
            <person name="Westerberg I."/>
            <person name="Brannstrom I.O."/>
            <person name="Guillou S."/>
            <person name="Cros-Aarteil S."/>
            <person name="Calhoun S."/>
            <person name="Haridas S."/>
            <person name="Kuo A."/>
            <person name="Mondo S."/>
            <person name="Pangilinan J."/>
            <person name="Riley R."/>
            <person name="LaButti K."/>
            <person name="Andreopoulos B."/>
            <person name="Lipzen A."/>
            <person name="Chen C."/>
            <person name="Yan M."/>
            <person name="Daum C."/>
            <person name="Ng V."/>
            <person name="Clum A."/>
            <person name="Steindorff A."/>
            <person name="Ohm R.A."/>
            <person name="Martin F."/>
            <person name="Silar P."/>
            <person name="Natvig D.O."/>
            <person name="Lalanne C."/>
            <person name="Gautier V."/>
            <person name="Ament-Velasquez S.L."/>
            <person name="Kruys A."/>
            <person name="Hutchinson M.I."/>
            <person name="Powell A.J."/>
            <person name="Barry K."/>
            <person name="Miller A.N."/>
            <person name="Grigoriev I.V."/>
            <person name="Debuchy R."/>
            <person name="Gladieux P."/>
            <person name="Hiltunen Thoren M."/>
            <person name="Johannesson H."/>
        </authorList>
    </citation>
    <scope>NUCLEOTIDE SEQUENCE</scope>
    <source>
        <strain evidence="1">CBS 232.78</strain>
    </source>
</reference>
<protein>
    <submittedName>
        <fullName evidence="1">Uncharacterized protein</fullName>
    </submittedName>
</protein>
<keyword evidence="2" id="KW-1185">Reference proteome</keyword>
<dbReference type="PANTHER" id="PTHR33112">
    <property type="entry name" value="DOMAIN PROTEIN, PUTATIVE-RELATED"/>
    <property type="match status" value="1"/>
</dbReference>
<dbReference type="AlphaFoldDB" id="A0AAE0KD85"/>
<name>A0AAE0KD85_9PEZI</name>
<evidence type="ECO:0000313" key="2">
    <source>
        <dbReference type="Proteomes" id="UP001285441"/>
    </source>
</evidence>
<proteinExistence type="predicted"/>
<comment type="caution">
    <text evidence="1">The sequence shown here is derived from an EMBL/GenBank/DDBJ whole genome shotgun (WGS) entry which is preliminary data.</text>
</comment>
<sequence>MGLTVDSDRLPVISAIAAQLHKSQPDDTHYLAGFWSGNFFEQSLLWMALELPPECPGRPNSLPPPTWSWASVKVPIQIPWPYEYTPLFEVLSASCEYVDPNNPFGAVVRGRLVIRGRLLTARFGYSTGGLLQGPATIERAWHGEKFLSLREDVDLGPRRDESDPLPFEPRRPVD</sequence>
<evidence type="ECO:0000313" key="1">
    <source>
        <dbReference type="EMBL" id="KAK3374568.1"/>
    </source>
</evidence>
<dbReference type="Proteomes" id="UP001285441">
    <property type="component" value="Unassembled WGS sequence"/>
</dbReference>
<accession>A0AAE0KD85</accession>
<dbReference type="EMBL" id="JAULSW010000007">
    <property type="protein sequence ID" value="KAK3374568.1"/>
    <property type="molecule type" value="Genomic_DNA"/>
</dbReference>
<reference evidence="1" key="2">
    <citation type="submission" date="2023-06" db="EMBL/GenBank/DDBJ databases">
        <authorList>
            <consortium name="Lawrence Berkeley National Laboratory"/>
            <person name="Haridas S."/>
            <person name="Hensen N."/>
            <person name="Bonometti L."/>
            <person name="Westerberg I."/>
            <person name="Brannstrom I.O."/>
            <person name="Guillou S."/>
            <person name="Cros-Aarteil S."/>
            <person name="Calhoun S."/>
            <person name="Kuo A."/>
            <person name="Mondo S."/>
            <person name="Pangilinan J."/>
            <person name="Riley R."/>
            <person name="LaButti K."/>
            <person name="Andreopoulos B."/>
            <person name="Lipzen A."/>
            <person name="Chen C."/>
            <person name="Yanf M."/>
            <person name="Daum C."/>
            <person name="Ng V."/>
            <person name="Clum A."/>
            <person name="Steindorff A."/>
            <person name="Ohm R."/>
            <person name="Martin F."/>
            <person name="Silar P."/>
            <person name="Natvig D."/>
            <person name="Lalanne C."/>
            <person name="Gautier V."/>
            <person name="Ament-velasquez S.L."/>
            <person name="Kruys A."/>
            <person name="Hutchinson M.I."/>
            <person name="Powell A.J."/>
            <person name="Barry K."/>
            <person name="Miller A.N."/>
            <person name="Grigoriev I.V."/>
            <person name="Debuchy R."/>
            <person name="Gladieux P."/>
            <person name="Thoren M.H."/>
            <person name="Johannesson H."/>
        </authorList>
    </citation>
    <scope>NUCLEOTIDE SEQUENCE</scope>
    <source>
        <strain evidence="1">CBS 232.78</strain>
    </source>
</reference>